<sequence>MPRFSANISMMFTELAFDARFEAARNAGFGAVEFMFPYGYVPESLAWALEENALGLSVFNLPPGDWGGCERGLAAVSGREAEFAEGLDMAARYGRILRADRVHCMAGIAEGREAEACYIGNVRRAADKLARQDCTVLIEPINTFDMPGYFLNRTDQAVELLHKIDHENVALQWDIYHHERTHGDALSALSDVLPHMAHVQIAGVPGRHEPEGFGALFAALDASGYAGWVGCEYHPRGKTIEGLSWLGEARDAAGASRT</sequence>
<keyword evidence="1 2" id="KW-0413">Isomerase</keyword>
<name>A0A1H3GV37_9RHOB</name>
<feature type="active site" description="Proton donor/acceptor" evidence="3">
    <location>
        <position position="139"/>
    </location>
</feature>
<evidence type="ECO:0000313" key="5">
    <source>
        <dbReference type="EMBL" id="SDY07183.1"/>
    </source>
</evidence>
<dbReference type="InterPro" id="IPR050417">
    <property type="entry name" value="Sugar_Epim/Isomerase"/>
</dbReference>
<dbReference type="FunFam" id="3.20.20.150:FF:000007">
    <property type="entry name" value="Hydroxypyruvate isomerase"/>
    <property type="match status" value="1"/>
</dbReference>
<dbReference type="PANTHER" id="PTHR43489">
    <property type="entry name" value="ISOMERASE"/>
    <property type="match status" value="1"/>
</dbReference>
<protein>
    <submittedName>
        <fullName evidence="5">Hydroxypyruvate isomerase</fullName>
    </submittedName>
</protein>
<evidence type="ECO:0000256" key="3">
    <source>
        <dbReference type="PIRSR" id="PIRSR006241-50"/>
    </source>
</evidence>
<feature type="active site" description="Proton donor/acceptor" evidence="3">
    <location>
        <position position="232"/>
    </location>
</feature>
<dbReference type="STRING" id="576131.SAMN05444486_10157"/>
<organism evidence="5 6">
    <name type="scientific">Lentibacter algarum</name>
    <dbReference type="NCBI Taxonomy" id="576131"/>
    <lineage>
        <taxon>Bacteria</taxon>
        <taxon>Pseudomonadati</taxon>
        <taxon>Pseudomonadota</taxon>
        <taxon>Alphaproteobacteria</taxon>
        <taxon>Rhodobacterales</taxon>
        <taxon>Roseobacteraceae</taxon>
        <taxon>Lentibacter</taxon>
    </lineage>
</organism>
<accession>A0A1H3GV37</accession>
<dbReference type="EMBL" id="FNPR01000001">
    <property type="protein sequence ID" value="SDY07183.1"/>
    <property type="molecule type" value="Genomic_DNA"/>
</dbReference>
<feature type="domain" description="Xylose isomerase-like TIM barrel" evidence="4">
    <location>
        <begin position="21"/>
        <end position="247"/>
    </location>
</feature>
<dbReference type="GO" id="GO:0046487">
    <property type="term" value="P:glyoxylate metabolic process"/>
    <property type="evidence" value="ECO:0007669"/>
    <property type="project" value="TreeGrafter"/>
</dbReference>
<dbReference type="InterPro" id="IPR013022">
    <property type="entry name" value="Xyl_isomerase-like_TIM-brl"/>
</dbReference>
<dbReference type="RefSeq" id="WP_089886912.1">
    <property type="nucleotide sequence ID" value="NZ_CALLJM010000008.1"/>
</dbReference>
<keyword evidence="5" id="KW-0670">Pyruvate</keyword>
<dbReference type="PIRSF" id="PIRSF006241">
    <property type="entry name" value="HyI"/>
    <property type="match status" value="1"/>
</dbReference>
<dbReference type="OrthoDB" id="9786584at2"/>
<dbReference type="Gene3D" id="3.20.20.150">
    <property type="entry name" value="Divalent-metal-dependent TIM barrel enzymes"/>
    <property type="match status" value="1"/>
</dbReference>
<evidence type="ECO:0000259" key="4">
    <source>
        <dbReference type="Pfam" id="PF01261"/>
    </source>
</evidence>
<keyword evidence="6" id="KW-1185">Reference proteome</keyword>
<proteinExistence type="inferred from homology"/>
<dbReference type="PANTHER" id="PTHR43489:SF6">
    <property type="entry name" value="HYDROXYPYRUVATE ISOMERASE-RELATED"/>
    <property type="match status" value="1"/>
</dbReference>
<dbReference type="InterPro" id="IPR026040">
    <property type="entry name" value="HyI-like"/>
</dbReference>
<dbReference type="Pfam" id="PF01261">
    <property type="entry name" value="AP_endonuc_2"/>
    <property type="match status" value="1"/>
</dbReference>
<gene>
    <name evidence="5" type="ORF">SAMN05444486_10157</name>
</gene>
<evidence type="ECO:0000256" key="2">
    <source>
        <dbReference type="PIRNR" id="PIRNR006241"/>
    </source>
</evidence>
<dbReference type="InterPro" id="IPR036237">
    <property type="entry name" value="Xyl_isomerase-like_sf"/>
</dbReference>
<dbReference type="Proteomes" id="UP000199026">
    <property type="component" value="Unassembled WGS sequence"/>
</dbReference>
<dbReference type="AlphaFoldDB" id="A0A1H3GV37"/>
<dbReference type="SUPFAM" id="SSF51658">
    <property type="entry name" value="Xylose isomerase-like"/>
    <property type="match status" value="1"/>
</dbReference>
<comment type="similarity">
    <text evidence="2">Belongs to the hyi family.</text>
</comment>
<evidence type="ECO:0000256" key="1">
    <source>
        <dbReference type="ARBA" id="ARBA00023235"/>
    </source>
</evidence>
<reference evidence="5 6" key="1">
    <citation type="submission" date="2016-10" db="EMBL/GenBank/DDBJ databases">
        <authorList>
            <person name="de Groot N.N."/>
        </authorList>
    </citation>
    <scope>NUCLEOTIDE SEQUENCE [LARGE SCALE GENOMIC DNA]</scope>
    <source>
        <strain evidence="5 6">DSM 24677</strain>
    </source>
</reference>
<dbReference type="GO" id="GO:0008903">
    <property type="term" value="F:hydroxypyruvate isomerase activity"/>
    <property type="evidence" value="ECO:0007669"/>
    <property type="project" value="TreeGrafter"/>
</dbReference>
<evidence type="ECO:0000313" key="6">
    <source>
        <dbReference type="Proteomes" id="UP000199026"/>
    </source>
</evidence>